<reference evidence="2 3" key="1">
    <citation type="submission" date="2013-07" db="EMBL/GenBank/DDBJ databases">
        <authorList>
            <person name="Stoco P.H."/>
            <person name="Wagner G."/>
            <person name="Gerber A."/>
            <person name="Zaha A."/>
            <person name="Thompson C."/>
            <person name="Bartholomeu D.C."/>
            <person name="Luckemeyer D.D."/>
            <person name="Bahia D."/>
            <person name="Loreto E."/>
            <person name="Prestes E.B."/>
            <person name="Lima F.M."/>
            <person name="Rodrigues-Luiz G."/>
            <person name="Vallejo G.A."/>
            <person name="Filho J.F."/>
            <person name="Monteiro K.M."/>
            <person name="Tyler K.M."/>
            <person name="de Almeida L.G."/>
            <person name="Ortiz M.F."/>
            <person name="Siervo M.A."/>
            <person name="de Moraes M.H."/>
            <person name="Cunha O.L."/>
            <person name="Mendonca-Neto R."/>
            <person name="Silva R."/>
            <person name="Teixeira S.M."/>
            <person name="Murta S.M."/>
            <person name="Sincero T.C."/>
            <person name="Mendes T.A."/>
            <person name="Urmenyi T.P."/>
            <person name="Silva V.G."/>
            <person name="da Rocha W.D."/>
            <person name="Andersson B."/>
            <person name="Romanha A.J."/>
            <person name="Steindel M."/>
            <person name="de Vasconcelos A.T."/>
            <person name="Grisard E.C."/>
        </authorList>
    </citation>
    <scope>NUCLEOTIDE SEQUENCE [LARGE SCALE GENOMIC DNA]</scope>
    <source>
        <strain evidence="2 3">SC58</strain>
    </source>
</reference>
<keyword evidence="1" id="KW-0812">Transmembrane</keyword>
<gene>
    <name evidence="2" type="ORF">TRSC58_07433</name>
</gene>
<protein>
    <submittedName>
        <fullName evidence="2">Uncharacterized protein</fullName>
    </submittedName>
</protein>
<keyword evidence="1" id="KW-0472">Membrane</keyword>
<evidence type="ECO:0000313" key="3">
    <source>
        <dbReference type="Proteomes" id="UP000031737"/>
    </source>
</evidence>
<dbReference type="EMBL" id="AUPL01007676">
    <property type="protein sequence ID" value="ESL04986.1"/>
    <property type="molecule type" value="Genomic_DNA"/>
</dbReference>
<dbReference type="Proteomes" id="UP000031737">
    <property type="component" value="Unassembled WGS sequence"/>
</dbReference>
<comment type="caution">
    <text evidence="2">The sequence shown here is derived from an EMBL/GenBank/DDBJ whole genome shotgun (WGS) entry which is preliminary data.</text>
</comment>
<feature type="transmembrane region" description="Helical" evidence="1">
    <location>
        <begin position="12"/>
        <end position="33"/>
    </location>
</feature>
<accession>A0A061IT74</accession>
<dbReference type="AlphaFoldDB" id="A0A061IT74"/>
<evidence type="ECO:0000313" key="2">
    <source>
        <dbReference type="EMBL" id="ESL04986.1"/>
    </source>
</evidence>
<name>A0A061IT74_TRYRA</name>
<evidence type="ECO:0000256" key="1">
    <source>
        <dbReference type="SAM" id="Phobius"/>
    </source>
</evidence>
<dbReference type="VEuPathDB" id="TriTrypDB:TRSC58_07433"/>
<organism evidence="2 3">
    <name type="scientific">Trypanosoma rangeli SC58</name>
    <dbReference type="NCBI Taxonomy" id="429131"/>
    <lineage>
        <taxon>Eukaryota</taxon>
        <taxon>Discoba</taxon>
        <taxon>Euglenozoa</taxon>
        <taxon>Kinetoplastea</taxon>
        <taxon>Metakinetoplastina</taxon>
        <taxon>Trypanosomatida</taxon>
        <taxon>Trypanosomatidae</taxon>
        <taxon>Trypanosoma</taxon>
        <taxon>Herpetosoma</taxon>
    </lineage>
</organism>
<sequence>MHRQQEQVRSNEHLYLIGFGQFFLAVFAAVFFYCFVFLSLSPPCGAFFSFLLFSLLFGPRQTRNAHTHSLFPSFSPNKLLYACMSES</sequence>
<proteinExistence type="predicted"/>
<feature type="transmembrane region" description="Helical" evidence="1">
    <location>
        <begin position="39"/>
        <end position="58"/>
    </location>
</feature>
<keyword evidence="1" id="KW-1133">Transmembrane helix</keyword>
<keyword evidence="3" id="KW-1185">Reference proteome</keyword>